<keyword evidence="4" id="KW-1185">Reference proteome</keyword>
<dbReference type="STRING" id="1393122.SAMN05660895_2320"/>
<dbReference type="SUPFAM" id="SSF63446">
    <property type="entry name" value="Type I dockerin domain"/>
    <property type="match status" value="1"/>
</dbReference>
<accession>A0A1I7NMA1</accession>
<feature type="domain" description="TonB-dependent receptor plug" evidence="2">
    <location>
        <begin position="236"/>
        <end position="342"/>
    </location>
</feature>
<dbReference type="InterPro" id="IPR012910">
    <property type="entry name" value="Plug_dom"/>
</dbReference>
<dbReference type="SUPFAM" id="SSF49464">
    <property type="entry name" value="Carboxypeptidase regulatory domain-like"/>
    <property type="match status" value="1"/>
</dbReference>
<dbReference type="NCBIfam" id="TIGR04057">
    <property type="entry name" value="SusC_RagA_signa"/>
    <property type="match status" value="1"/>
</dbReference>
<name>A0A1I7NMA1_9BACT</name>
<dbReference type="Proteomes" id="UP000199537">
    <property type="component" value="Unassembled WGS sequence"/>
</dbReference>
<organism evidence="3 4">
    <name type="scientific">Thermoflavifilum thermophilum</name>
    <dbReference type="NCBI Taxonomy" id="1393122"/>
    <lineage>
        <taxon>Bacteria</taxon>
        <taxon>Pseudomonadati</taxon>
        <taxon>Bacteroidota</taxon>
        <taxon>Chitinophagia</taxon>
        <taxon>Chitinophagales</taxon>
        <taxon>Chitinophagaceae</taxon>
        <taxon>Thermoflavifilum</taxon>
    </lineage>
</organism>
<keyword evidence="1" id="KW-0998">Cell outer membrane</keyword>
<dbReference type="InterPro" id="IPR039426">
    <property type="entry name" value="TonB-dep_rcpt-like"/>
</dbReference>
<sequence length="1160" mass="129355">MKFISGIQKINWLKIMKFSGIQLIMALIFAGMSYARPGDAQVNMQQRVNLNMHDATIATVLHRLEKLTDVKFVYSLNRVNVSQRVDVDVTNARLDSILEEILIKNGIDYEVVNNRVVLIPGIPARKTSLTGLSQVSNLHVQIQDVEVRGKVMDENGNPLAGVTVQVKGTNIGTTTDNQGNYVIHPLSGNDTLVFSYIGYERQEIPISGRSQINVQLHSTATNLNQIVVVGYGTQKKISLTGSISSVSGKEVAESPVPNISNAIAGRVSGISMVAVSGQPGQDNPQINIRGIATTGNNAPLIVVDGVIRSNISEIDPNSIASVTVLKDAAAVAPYGLGGANGVILITTKQGEVGSPRLNINAYYGIQHPTYYPKMLNALDYMRLRDEAYYNENPNGTNPPFPPSYIQNYPSLNKSNPDVYPISNASRTIPHLNAPIQNYDLQLSGGTNIIKYYTQFGFLDQRGMFDPVWYRRYSYTLNLDVNATPTTQVHASLIGSIENTHSIDLGSNVNELIRSLYKYIPIDPLYYSNGLWGQSSGIDPIGILKAGYYFNDQNTQMATFSINQDLPFIKGLSVKALFAYDPTSNFIKNWHTPYYYYIVDTTTQPYSYIQQISSAEGNFPTYSFLNEQFIRNQKFDFQGYINYKNSFGKNSIEFLAVADLIKNLNDQFSAQRNHFVVPIDELSMGSSNKNDFDNSGTSSSGSQIGFVYRLSYNYNNKYFFEASGREDGHYYFAPGHRWGFFPAFSTGWIISQESFFSSLRDKINYLKIRGSWGKSGNLAGGPFQYLSAYNLYGNAYAFGSGALTQGSYISTESNPNITWEVSNKADIGFDATFWNILNFSFDYFHERRSGMLLPPAITVPVEYGLNLAQQNAGIMDNNGIDLNLSYNRKIGAVDFNLSGSFSYARNKMIQVFETPATYNNPRRRRTGRPYGTPFGYHALGLFKTSEDKNGDGIINASDGWNVAQFGTLHPGDIKYADLNGDGKIDANDETVIGHPQYPEITYGFTPSISWNGFDVTLFFQGAAISSINVIGFQTVPFYNNNSNSTYEYYNHRWTVNTQNAKYPRANQAPYANNTQTSDFWMVNSGYLRLKTAVIGYSIPDKIVKKIGMQQLRFYVSGQNIFTISKLKFMDPQTTSNNFDGNNIDYFYPIQSVYTVGLNVQF</sequence>
<dbReference type="PROSITE" id="PS52016">
    <property type="entry name" value="TONB_DEPENDENT_REC_3"/>
    <property type="match status" value="1"/>
</dbReference>
<dbReference type="FunFam" id="2.60.40.1120:FF:000003">
    <property type="entry name" value="Outer membrane protein Omp121"/>
    <property type="match status" value="1"/>
</dbReference>
<evidence type="ECO:0000259" key="2">
    <source>
        <dbReference type="Pfam" id="PF07715"/>
    </source>
</evidence>
<dbReference type="InterPro" id="IPR023996">
    <property type="entry name" value="TonB-dep_OMP_SusC/RagA"/>
</dbReference>
<dbReference type="InterPro" id="IPR036439">
    <property type="entry name" value="Dockerin_dom_sf"/>
</dbReference>
<dbReference type="Gene3D" id="2.170.130.10">
    <property type="entry name" value="TonB-dependent receptor, plug domain"/>
    <property type="match status" value="1"/>
</dbReference>
<comment type="similarity">
    <text evidence="1">Belongs to the TonB-dependent receptor family.</text>
</comment>
<dbReference type="InterPro" id="IPR023997">
    <property type="entry name" value="TonB-dep_OMP_SusC/RagA_CS"/>
</dbReference>
<keyword evidence="1" id="KW-0813">Transport</keyword>
<reference evidence="4" key="1">
    <citation type="submission" date="2016-10" db="EMBL/GenBank/DDBJ databases">
        <authorList>
            <person name="Varghese N."/>
            <person name="Submissions S."/>
        </authorList>
    </citation>
    <scope>NUCLEOTIDE SEQUENCE [LARGE SCALE GENOMIC DNA]</scope>
    <source>
        <strain evidence="4">DSM 14807</strain>
    </source>
</reference>
<dbReference type="Gene3D" id="1.10.1330.10">
    <property type="entry name" value="Dockerin domain"/>
    <property type="match status" value="1"/>
</dbReference>
<dbReference type="AlphaFoldDB" id="A0A1I7NMA1"/>
<dbReference type="RefSeq" id="WP_245759978.1">
    <property type="nucleotide sequence ID" value="NZ_FPCJ01000001.1"/>
</dbReference>
<keyword evidence="1" id="KW-0472">Membrane</keyword>
<dbReference type="Pfam" id="PF07715">
    <property type="entry name" value="Plug"/>
    <property type="match status" value="1"/>
</dbReference>
<dbReference type="InterPro" id="IPR008969">
    <property type="entry name" value="CarboxyPept-like_regulatory"/>
</dbReference>
<keyword evidence="1" id="KW-0812">Transmembrane</keyword>
<dbReference type="Gene3D" id="2.60.40.1120">
    <property type="entry name" value="Carboxypeptidase-like, regulatory domain"/>
    <property type="match status" value="1"/>
</dbReference>
<dbReference type="GO" id="GO:0009279">
    <property type="term" value="C:cell outer membrane"/>
    <property type="evidence" value="ECO:0007669"/>
    <property type="project" value="UniProtKB-SubCell"/>
</dbReference>
<dbReference type="FunFam" id="2.170.130.10:FF:000003">
    <property type="entry name" value="SusC/RagA family TonB-linked outer membrane protein"/>
    <property type="match status" value="1"/>
</dbReference>
<evidence type="ECO:0000256" key="1">
    <source>
        <dbReference type="PROSITE-ProRule" id="PRU01360"/>
    </source>
</evidence>
<evidence type="ECO:0000313" key="4">
    <source>
        <dbReference type="Proteomes" id="UP000199537"/>
    </source>
</evidence>
<dbReference type="NCBIfam" id="TIGR04056">
    <property type="entry name" value="OMP_RagA_SusC"/>
    <property type="match status" value="1"/>
</dbReference>
<proteinExistence type="inferred from homology"/>
<dbReference type="SUPFAM" id="SSF56935">
    <property type="entry name" value="Porins"/>
    <property type="match status" value="1"/>
</dbReference>
<dbReference type="GO" id="GO:0000272">
    <property type="term" value="P:polysaccharide catabolic process"/>
    <property type="evidence" value="ECO:0007669"/>
    <property type="project" value="InterPro"/>
</dbReference>
<dbReference type="Pfam" id="PF13715">
    <property type="entry name" value="CarbopepD_reg_2"/>
    <property type="match status" value="1"/>
</dbReference>
<comment type="subcellular location">
    <subcellularLocation>
        <location evidence="1">Cell outer membrane</location>
        <topology evidence="1">Multi-pass membrane protein</topology>
    </subcellularLocation>
</comment>
<dbReference type="InterPro" id="IPR037066">
    <property type="entry name" value="Plug_dom_sf"/>
</dbReference>
<protein>
    <submittedName>
        <fullName evidence="3">TonB-linked outer membrane protein, SusC/RagA family</fullName>
    </submittedName>
</protein>
<keyword evidence="1" id="KW-1134">Transmembrane beta strand</keyword>
<dbReference type="Gene3D" id="3.55.50.30">
    <property type="match status" value="1"/>
</dbReference>
<evidence type="ECO:0000313" key="3">
    <source>
        <dbReference type="EMBL" id="SFV35793.1"/>
    </source>
</evidence>
<gene>
    <name evidence="3" type="ORF">SAMN05660895_2320</name>
</gene>
<dbReference type="EMBL" id="FPCJ01000001">
    <property type="protein sequence ID" value="SFV35793.1"/>
    <property type="molecule type" value="Genomic_DNA"/>
</dbReference>